<gene>
    <name evidence="3" type="ORF">GCM10007112_05850</name>
    <name evidence="2" type="ORF">Vsou_07070</name>
</gene>
<dbReference type="AlphaFoldDB" id="A0A830E5B3"/>
<evidence type="ECO:0000313" key="3">
    <source>
        <dbReference type="EMBL" id="GGI71894.1"/>
    </source>
</evidence>
<protein>
    <recommendedName>
        <fullName evidence="1">FAD-binding domain-containing protein</fullName>
    </recommendedName>
</protein>
<dbReference type="RefSeq" id="WP_188602581.1">
    <property type="nucleotide sequence ID" value="NZ_AP026830.1"/>
</dbReference>
<accession>A0A830E5B3</accession>
<reference evidence="3" key="2">
    <citation type="submission" date="2020-09" db="EMBL/GenBank/DDBJ databases">
        <authorList>
            <person name="Sun Q."/>
            <person name="Ohkuma M."/>
        </authorList>
    </citation>
    <scope>NUCLEOTIDE SEQUENCE</scope>
    <source>
        <strain evidence="3">JCM 11219</strain>
    </source>
</reference>
<feature type="domain" description="FAD-binding" evidence="1">
    <location>
        <begin position="6"/>
        <end position="168"/>
    </location>
</feature>
<evidence type="ECO:0000313" key="2">
    <source>
        <dbReference type="EMBL" id="BDR91614.1"/>
    </source>
</evidence>
<dbReference type="InterPro" id="IPR002938">
    <property type="entry name" value="FAD-bd"/>
</dbReference>
<dbReference type="Proteomes" id="UP000657075">
    <property type="component" value="Unassembled WGS sequence"/>
</dbReference>
<dbReference type="InterPro" id="IPR050407">
    <property type="entry name" value="Geranylgeranyl_reductase"/>
</dbReference>
<name>A0A830E5B3_9CREN</name>
<evidence type="ECO:0000313" key="4">
    <source>
        <dbReference type="Proteomes" id="UP000657075"/>
    </source>
</evidence>
<evidence type="ECO:0000313" key="5">
    <source>
        <dbReference type="Proteomes" id="UP001060771"/>
    </source>
</evidence>
<dbReference type="InterPro" id="IPR036188">
    <property type="entry name" value="FAD/NAD-bd_sf"/>
</dbReference>
<dbReference type="OrthoDB" id="46008at2157"/>
<dbReference type="GO" id="GO:0071949">
    <property type="term" value="F:FAD binding"/>
    <property type="evidence" value="ECO:0007669"/>
    <property type="project" value="InterPro"/>
</dbReference>
<dbReference type="InterPro" id="IPR011777">
    <property type="entry name" value="Geranylgeranyl_Rdtase_fam"/>
</dbReference>
<dbReference type="EMBL" id="AP026830">
    <property type="protein sequence ID" value="BDR91614.1"/>
    <property type="molecule type" value="Genomic_DNA"/>
</dbReference>
<reference evidence="5" key="3">
    <citation type="submission" date="2022-09" db="EMBL/GenBank/DDBJ databases">
        <title>Complete genome sequence of Vulcanisaeta souniana.</title>
        <authorList>
            <person name="Kato S."/>
            <person name="Itoh T."/>
            <person name="Ohkuma M."/>
        </authorList>
    </citation>
    <scope>NUCLEOTIDE SEQUENCE [LARGE SCALE GENOMIC DNA]</scope>
    <source>
        <strain evidence="5">JCM 11219</strain>
    </source>
</reference>
<reference evidence="2" key="4">
    <citation type="journal article" date="2023" name="Microbiol. Resour. Announc.">
        <title>Complete Genome Sequence of Vulcanisaeta souniana Strain IC-059, a Hyperthermophilic Archaeon Isolated from Hot Spring Water in Japan.</title>
        <authorList>
            <person name="Kato S."/>
            <person name="Itoh T."/>
            <person name="Wu L."/>
            <person name="Ma J."/>
            <person name="Ohkuma M."/>
        </authorList>
    </citation>
    <scope>NUCLEOTIDE SEQUENCE</scope>
    <source>
        <strain evidence="2">JCM 11219</strain>
    </source>
</reference>
<sequence length="381" mass="42019">MDKAYDLVIVGAGPAGSTAAYVAARLGLRVLIIDRFRFPRMKPCGGGLTQKSSLLLRNLGIDLSSVIKYECRRVAVINNAGSFVLTDNEPIISVVSRNEFDNYLLTSALEEGADYVIDRITSFNVGNDHVNVVGVGNTYIGKYVIAADGANSIIAKRLGNDIRKYNAIAYMTISHGNYDDLCMIDMTRIKWGYSWVFPRGGNEYDVGIGSILWSNYRTQLIKYVSEVGLNAGVVLGHPIPIRPRKILTSKRIVLTGDAGGFADPTTGEGIFYAMYTGTLAVLALRRSSNPSEFSRNYLRLIEPVIKNLSLAYYLSLSVYGIDHLAMGRLGISAFSMPNTRGLIRRIMSGKTWYSQVPLSLLRFSITKGPREVLKRILNGEF</sequence>
<organism evidence="3 4">
    <name type="scientific">Vulcanisaeta souniana JCM 11219</name>
    <dbReference type="NCBI Taxonomy" id="1293586"/>
    <lineage>
        <taxon>Archaea</taxon>
        <taxon>Thermoproteota</taxon>
        <taxon>Thermoprotei</taxon>
        <taxon>Thermoproteales</taxon>
        <taxon>Thermoproteaceae</taxon>
        <taxon>Vulcanisaeta</taxon>
    </lineage>
</organism>
<evidence type="ECO:0000259" key="1">
    <source>
        <dbReference type="Pfam" id="PF01494"/>
    </source>
</evidence>
<proteinExistence type="predicted"/>
<reference evidence="3" key="1">
    <citation type="journal article" date="2014" name="Int. J. Syst. Evol. Microbiol.">
        <title>Complete genome sequence of Corynebacterium casei LMG S-19264T (=DSM 44701T), isolated from a smear-ripened cheese.</title>
        <authorList>
            <consortium name="US DOE Joint Genome Institute (JGI-PGF)"/>
            <person name="Walter F."/>
            <person name="Albersmeier A."/>
            <person name="Kalinowski J."/>
            <person name="Ruckert C."/>
        </authorList>
    </citation>
    <scope>NUCLEOTIDE SEQUENCE</scope>
    <source>
        <strain evidence="3">JCM 11219</strain>
    </source>
</reference>
<dbReference type="PANTHER" id="PTHR42685">
    <property type="entry name" value="GERANYLGERANYL DIPHOSPHATE REDUCTASE"/>
    <property type="match status" value="1"/>
</dbReference>
<dbReference type="PANTHER" id="PTHR42685:SF22">
    <property type="entry name" value="CONDITIONED MEDIUM FACTOR RECEPTOR 1"/>
    <property type="match status" value="1"/>
</dbReference>
<dbReference type="GeneID" id="76206261"/>
<dbReference type="EMBL" id="BMNM01000001">
    <property type="protein sequence ID" value="GGI71894.1"/>
    <property type="molecule type" value="Genomic_DNA"/>
</dbReference>
<dbReference type="PRINTS" id="PR00420">
    <property type="entry name" value="RNGMNOXGNASE"/>
</dbReference>
<dbReference type="GO" id="GO:0016628">
    <property type="term" value="F:oxidoreductase activity, acting on the CH-CH group of donors, NAD or NADP as acceptor"/>
    <property type="evidence" value="ECO:0007669"/>
    <property type="project" value="InterPro"/>
</dbReference>
<dbReference type="Proteomes" id="UP001060771">
    <property type="component" value="Chromosome"/>
</dbReference>
<dbReference type="NCBIfam" id="TIGR02032">
    <property type="entry name" value="GG-red-SF"/>
    <property type="match status" value="1"/>
</dbReference>
<dbReference type="SUPFAM" id="SSF51905">
    <property type="entry name" value="FAD/NAD(P)-binding domain"/>
    <property type="match status" value="1"/>
</dbReference>
<keyword evidence="5" id="KW-1185">Reference proteome</keyword>
<dbReference type="Gene3D" id="3.50.50.60">
    <property type="entry name" value="FAD/NAD(P)-binding domain"/>
    <property type="match status" value="1"/>
</dbReference>
<dbReference type="Pfam" id="PF01494">
    <property type="entry name" value="FAD_binding_3"/>
    <property type="match status" value="1"/>
</dbReference>